<keyword evidence="3" id="KW-1185">Reference proteome</keyword>
<feature type="chain" id="PRO_5013107986" evidence="1">
    <location>
        <begin position="16"/>
        <end position="272"/>
    </location>
</feature>
<evidence type="ECO:0000313" key="3">
    <source>
        <dbReference type="Proteomes" id="UP000014680"/>
    </source>
</evidence>
<dbReference type="GeneID" id="14886798"/>
<organism evidence="2 3">
    <name type="scientific">Entamoeba invadens IP1</name>
    <dbReference type="NCBI Taxonomy" id="370355"/>
    <lineage>
        <taxon>Eukaryota</taxon>
        <taxon>Amoebozoa</taxon>
        <taxon>Evosea</taxon>
        <taxon>Archamoebae</taxon>
        <taxon>Mastigamoebida</taxon>
        <taxon>Entamoebidae</taxon>
        <taxon>Entamoeba</taxon>
    </lineage>
</organism>
<protein>
    <submittedName>
        <fullName evidence="2">Uncharacterized protein</fullName>
    </submittedName>
</protein>
<dbReference type="Proteomes" id="UP000014680">
    <property type="component" value="Unassembled WGS sequence"/>
</dbReference>
<evidence type="ECO:0000256" key="1">
    <source>
        <dbReference type="SAM" id="SignalP"/>
    </source>
</evidence>
<dbReference type="RefSeq" id="XP_004254641.1">
    <property type="nucleotide sequence ID" value="XM_004254593.1"/>
</dbReference>
<dbReference type="AlphaFoldDB" id="A0A0A1U1G8"/>
<keyword evidence="1" id="KW-0732">Signal</keyword>
<feature type="signal peptide" evidence="1">
    <location>
        <begin position="1"/>
        <end position="15"/>
    </location>
</feature>
<accession>A0A0A1U1G8</accession>
<name>A0A0A1U1G8_ENTIV</name>
<dbReference type="KEGG" id="eiv:EIN_274470"/>
<proteinExistence type="predicted"/>
<gene>
    <name evidence="2" type="ORF">EIN_274470</name>
</gene>
<dbReference type="VEuPathDB" id="AmoebaDB:EIN_274470"/>
<reference evidence="2 3" key="1">
    <citation type="submission" date="2012-10" db="EMBL/GenBank/DDBJ databases">
        <authorList>
            <person name="Zafar N."/>
            <person name="Inman J."/>
            <person name="Hall N."/>
            <person name="Lorenzi H."/>
            <person name="Caler E."/>
        </authorList>
    </citation>
    <scope>NUCLEOTIDE SEQUENCE [LARGE SCALE GENOMIC DNA]</scope>
    <source>
        <strain evidence="2 3">IP1</strain>
    </source>
</reference>
<dbReference type="EMBL" id="KB206783">
    <property type="protein sequence ID" value="ELP87870.1"/>
    <property type="molecule type" value="Genomic_DNA"/>
</dbReference>
<evidence type="ECO:0000313" key="2">
    <source>
        <dbReference type="EMBL" id="ELP87870.1"/>
    </source>
</evidence>
<sequence length="272" mass="31857">MILLLLLIVAAQSYSVTYILLAGPKKSKMKKALLRSMRDFYVALENLPSDVEIKSIYMVKGCLQDCDFPDYDRVIRTLQVRFPNINIIPYWPEPPLEEKVLFGKWFNDYYSTHFARVQVWDQYLLKKHLTINFYFYSALLNAFNNNPTDVYIYAEDDQTYAPNTFSTVSELMKRPEINKTAIPRCFSKISLTNGQANRNVSQLNLTQEEVWGAFGAFRSSDEAKLFSRILKFTNYHDTEDWLSQVFCMWIGRPIIDVNCVSRHFGRDRNMPK</sequence>